<feature type="repeat" description="RCC1" evidence="2">
    <location>
        <begin position="1"/>
        <end position="51"/>
    </location>
</feature>
<gene>
    <name evidence="3" type="ORF">ONB1V03_LOCUS15327</name>
</gene>
<proteinExistence type="predicted"/>
<dbReference type="AlphaFoldDB" id="A0A7R9MEG8"/>
<dbReference type="Pfam" id="PF13540">
    <property type="entry name" value="RCC1_2"/>
    <property type="match status" value="1"/>
</dbReference>
<dbReference type="PROSITE" id="PS50012">
    <property type="entry name" value="RCC1_3"/>
    <property type="match status" value="3"/>
</dbReference>
<sequence length="225" mass="25726">MVYGLGSNYEGSLGLGHDSYVREIQEIEGLRHKNITQFFNGADFVLALTQHNCLYGWGLNYWGQLGLELPNMDFPFIKPELINPENMENKSIYQISCGFQHTMILTSDRCVYGWGDNMHGQLGCGPDYEGQVFSWGKNDFYQLGHKSSDNIWKPQLIADMTVVSEVSEYKRLYVEKHSLGSGAFGEVKTIFRNLGQNIVSNICVNVCRIFFNTNHKYLVDNWKNP</sequence>
<dbReference type="SUPFAM" id="SSF50985">
    <property type="entry name" value="RCC1/BLIP-II"/>
    <property type="match status" value="1"/>
</dbReference>
<feature type="repeat" description="RCC1" evidence="2">
    <location>
        <begin position="130"/>
        <end position="176"/>
    </location>
</feature>
<reference evidence="3" key="1">
    <citation type="submission" date="2020-11" db="EMBL/GenBank/DDBJ databases">
        <authorList>
            <person name="Tran Van P."/>
        </authorList>
    </citation>
    <scope>NUCLEOTIDE SEQUENCE</scope>
</reference>
<dbReference type="Proteomes" id="UP000728032">
    <property type="component" value="Unassembled WGS sequence"/>
</dbReference>
<keyword evidence="4" id="KW-1185">Reference proteome</keyword>
<dbReference type="OrthoDB" id="10256179at2759"/>
<name>A0A7R9MEG8_9ACAR</name>
<feature type="repeat" description="RCC1" evidence="2">
    <location>
        <begin position="52"/>
        <end position="108"/>
    </location>
</feature>
<organism evidence="3">
    <name type="scientific">Oppiella nova</name>
    <dbReference type="NCBI Taxonomy" id="334625"/>
    <lineage>
        <taxon>Eukaryota</taxon>
        <taxon>Metazoa</taxon>
        <taxon>Ecdysozoa</taxon>
        <taxon>Arthropoda</taxon>
        <taxon>Chelicerata</taxon>
        <taxon>Arachnida</taxon>
        <taxon>Acari</taxon>
        <taxon>Acariformes</taxon>
        <taxon>Sarcoptiformes</taxon>
        <taxon>Oribatida</taxon>
        <taxon>Brachypylina</taxon>
        <taxon>Oppioidea</taxon>
        <taxon>Oppiidae</taxon>
        <taxon>Oppiella</taxon>
    </lineage>
</organism>
<evidence type="ECO:0000313" key="4">
    <source>
        <dbReference type="Proteomes" id="UP000728032"/>
    </source>
</evidence>
<evidence type="ECO:0000256" key="2">
    <source>
        <dbReference type="PROSITE-ProRule" id="PRU00235"/>
    </source>
</evidence>
<keyword evidence="1" id="KW-0677">Repeat</keyword>
<protein>
    <submittedName>
        <fullName evidence="3">Uncharacterized protein</fullName>
    </submittedName>
</protein>
<dbReference type="InterPro" id="IPR051625">
    <property type="entry name" value="Signaling_Regulatory_Domain"/>
</dbReference>
<dbReference type="EMBL" id="CAJPVJ010015652">
    <property type="protein sequence ID" value="CAG2175893.1"/>
    <property type="molecule type" value="Genomic_DNA"/>
</dbReference>
<dbReference type="EMBL" id="OC930477">
    <property type="protein sequence ID" value="CAD7658707.1"/>
    <property type="molecule type" value="Genomic_DNA"/>
</dbReference>
<dbReference type="Pfam" id="PF00415">
    <property type="entry name" value="RCC1"/>
    <property type="match status" value="2"/>
</dbReference>
<accession>A0A7R9MEG8</accession>
<dbReference type="PANTHER" id="PTHR22872">
    <property type="entry name" value="BTK-BINDING PROTEIN-RELATED"/>
    <property type="match status" value="1"/>
</dbReference>
<dbReference type="InterPro" id="IPR000408">
    <property type="entry name" value="Reg_chr_condens"/>
</dbReference>
<evidence type="ECO:0000256" key="1">
    <source>
        <dbReference type="ARBA" id="ARBA00022737"/>
    </source>
</evidence>
<dbReference type="Gene3D" id="2.130.10.30">
    <property type="entry name" value="Regulator of chromosome condensation 1/beta-lactamase-inhibitor protein II"/>
    <property type="match status" value="2"/>
</dbReference>
<evidence type="ECO:0000313" key="3">
    <source>
        <dbReference type="EMBL" id="CAD7658707.1"/>
    </source>
</evidence>
<dbReference type="InterPro" id="IPR009091">
    <property type="entry name" value="RCC1/BLIP-II"/>
</dbReference>